<accession>A0A061GDY1</accession>
<dbReference type="Gramene" id="EOY27776">
    <property type="protein sequence ID" value="EOY27776"/>
    <property type="gene ID" value="TCM_029536"/>
</dbReference>
<dbReference type="HOGENOM" id="CLU_2578703_0_0_1"/>
<dbReference type="InParanoid" id="A0A061GDY1"/>
<sequence>MLFHFPCLVVKQVGGIASRPSSVFISSLSWSSSSLSTVGLPLAFTRGSAPLSQSLSPVFPSLSAVHSGVKLSLGRRKASTG</sequence>
<name>A0A061GDY1_THECC</name>
<evidence type="ECO:0000313" key="2">
    <source>
        <dbReference type="Proteomes" id="UP000026915"/>
    </source>
</evidence>
<dbReference type="EMBL" id="CM001884">
    <property type="protein sequence ID" value="EOY27776.1"/>
    <property type="molecule type" value="Genomic_DNA"/>
</dbReference>
<evidence type="ECO:0000313" key="1">
    <source>
        <dbReference type="EMBL" id="EOY27776.1"/>
    </source>
</evidence>
<organism evidence="1 2">
    <name type="scientific">Theobroma cacao</name>
    <name type="common">Cacao</name>
    <name type="synonym">Cocoa</name>
    <dbReference type="NCBI Taxonomy" id="3641"/>
    <lineage>
        <taxon>Eukaryota</taxon>
        <taxon>Viridiplantae</taxon>
        <taxon>Streptophyta</taxon>
        <taxon>Embryophyta</taxon>
        <taxon>Tracheophyta</taxon>
        <taxon>Spermatophyta</taxon>
        <taxon>Magnoliopsida</taxon>
        <taxon>eudicotyledons</taxon>
        <taxon>Gunneridae</taxon>
        <taxon>Pentapetalae</taxon>
        <taxon>rosids</taxon>
        <taxon>malvids</taxon>
        <taxon>Malvales</taxon>
        <taxon>Malvaceae</taxon>
        <taxon>Byttnerioideae</taxon>
        <taxon>Theobroma</taxon>
    </lineage>
</organism>
<keyword evidence="2" id="KW-1185">Reference proteome</keyword>
<reference evidence="1 2" key="1">
    <citation type="journal article" date="2013" name="Genome Biol.">
        <title>The genome sequence of the most widely cultivated cacao type and its use to identify candidate genes regulating pod color.</title>
        <authorList>
            <person name="Motamayor J.C."/>
            <person name="Mockaitis K."/>
            <person name="Schmutz J."/>
            <person name="Haiminen N."/>
            <person name="Iii D.L."/>
            <person name="Cornejo O."/>
            <person name="Findley S.D."/>
            <person name="Zheng P."/>
            <person name="Utro F."/>
            <person name="Royaert S."/>
            <person name="Saski C."/>
            <person name="Jenkins J."/>
            <person name="Podicheti R."/>
            <person name="Zhao M."/>
            <person name="Scheffler B.E."/>
            <person name="Stack J.C."/>
            <person name="Feltus F.A."/>
            <person name="Mustiga G.M."/>
            <person name="Amores F."/>
            <person name="Phillips W."/>
            <person name="Marelli J.P."/>
            <person name="May G.D."/>
            <person name="Shapiro H."/>
            <person name="Ma J."/>
            <person name="Bustamante C.D."/>
            <person name="Schnell R.J."/>
            <person name="Main D."/>
            <person name="Gilbert D."/>
            <person name="Parida L."/>
            <person name="Kuhn D.N."/>
        </authorList>
    </citation>
    <scope>NUCLEOTIDE SEQUENCE [LARGE SCALE GENOMIC DNA]</scope>
    <source>
        <strain evidence="2">cv. Matina 1-6</strain>
    </source>
</reference>
<protein>
    <submittedName>
        <fullName evidence="1">Uncharacterized protein</fullName>
    </submittedName>
</protein>
<gene>
    <name evidence="1" type="ORF">TCM_029536</name>
</gene>
<dbReference type="AlphaFoldDB" id="A0A061GDY1"/>
<proteinExistence type="predicted"/>
<dbReference type="Proteomes" id="UP000026915">
    <property type="component" value="Chromosome 6"/>
</dbReference>